<dbReference type="SMART" id="SM00248">
    <property type="entry name" value="ANK"/>
    <property type="match status" value="2"/>
</dbReference>
<sequence>MGQRQNHDYDVSSGFDMQLIGNFLSFASRGDRVGLNQMLRDGISPDVQDYDRRTALHLAASEGHAPIVELLLLYKANVNLIDRWNRTPLTDARLYGHRDICRILEVNGGKDMDDKDFINDQPTLNDQAPMTVRHEPDSNEVIDISELNTDKSSVINPQGVYGESEKVKWRGTWVVKTVIKSQIQQPVKMILSSKDNTLLQELRHPNILQFLGSIVQGEEMILITEYLPKDNLALILKKKGHLDFPTALRYALDIARGMNYLHKHKPKPIVHNNLDPRNLLQDESGHLKIGEYWVQMLYEQIQPNQDASQINEICDTKKDVRAFGFILYQMLEGRQDINFDYINLNFVDFEIKFPISRCPKGIQELIQKCTSNDPPPFFAVIRTLEDVSIMLHDLLFHHEALFKRVANQVLKFVIVGIIYLITLFR</sequence>
<feature type="transmembrane region" description="Helical" evidence="7">
    <location>
        <begin position="405"/>
        <end position="424"/>
    </location>
</feature>
<reference evidence="9 10" key="1">
    <citation type="journal article" date="2021" name="Plant Biotechnol. J.">
        <title>Multi-omics assisted identification of the key and species-specific regulatory components of drought-tolerant mechanisms in Gossypium stocksii.</title>
        <authorList>
            <person name="Yu D."/>
            <person name="Ke L."/>
            <person name="Zhang D."/>
            <person name="Wu Y."/>
            <person name="Sun Y."/>
            <person name="Mei J."/>
            <person name="Sun J."/>
            <person name="Sun Y."/>
        </authorList>
    </citation>
    <scope>NUCLEOTIDE SEQUENCE [LARGE SCALE GENOMIC DNA]</scope>
    <source>
        <strain evidence="10">cv. E1</strain>
        <tissue evidence="9">Leaf</tissue>
    </source>
</reference>
<evidence type="ECO:0000256" key="6">
    <source>
        <dbReference type="PROSITE-ProRule" id="PRU00023"/>
    </source>
</evidence>
<keyword evidence="10" id="KW-1185">Reference proteome</keyword>
<evidence type="ECO:0000256" key="2">
    <source>
        <dbReference type="ARBA" id="ARBA00022679"/>
    </source>
</evidence>
<comment type="caution">
    <text evidence="9">The sequence shown here is derived from an EMBL/GenBank/DDBJ whole genome shotgun (WGS) entry which is preliminary data.</text>
</comment>
<organism evidence="9 10">
    <name type="scientific">Gossypium stocksii</name>
    <dbReference type="NCBI Taxonomy" id="47602"/>
    <lineage>
        <taxon>Eukaryota</taxon>
        <taxon>Viridiplantae</taxon>
        <taxon>Streptophyta</taxon>
        <taxon>Embryophyta</taxon>
        <taxon>Tracheophyta</taxon>
        <taxon>Spermatophyta</taxon>
        <taxon>Magnoliopsida</taxon>
        <taxon>eudicotyledons</taxon>
        <taxon>Gunneridae</taxon>
        <taxon>Pentapetalae</taxon>
        <taxon>rosids</taxon>
        <taxon>malvids</taxon>
        <taxon>Malvales</taxon>
        <taxon>Malvaceae</taxon>
        <taxon>Malvoideae</taxon>
        <taxon>Gossypium</taxon>
    </lineage>
</organism>
<dbReference type="InterPro" id="IPR051681">
    <property type="entry name" value="Ser/Thr_Kinases-Pseudokinases"/>
</dbReference>
<dbReference type="InterPro" id="IPR011009">
    <property type="entry name" value="Kinase-like_dom_sf"/>
</dbReference>
<dbReference type="PANTHER" id="PTHR44329">
    <property type="entry name" value="SERINE/THREONINE-PROTEIN KINASE TNNI3K-RELATED"/>
    <property type="match status" value="1"/>
</dbReference>
<dbReference type="EMBL" id="JAIQCV010000006">
    <property type="protein sequence ID" value="KAH1090742.1"/>
    <property type="molecule type" value="Genomic_DNA"/>
</dbReference>
<dbReference type="Gene3D" id="1.10.510.10">
    <property type="entry name" value="Transferase(Phosphotransferase) domain 1"/>
    <property type="match status" value="1"/>
</dbReference>
<dbReference type="Gene3D" id="1.25.40.20">
    <property type="entry name" value="Ankyrin repeat-containing domain"/>
    <property type="match status" value="1"/>
</dbReference>
<name>A0A9D4A4L1_9ROSI</name>
<keyword evidence="5" id="KW-0067">ATP-binding</keyword>
<evidence type="ECO:0000256" key="3">
    <source>
        <dbReference type="ARBA" id="ARBA00022741"/>
    </source>
</evidence>
<dbReference type="InterPro" id="IPR000719">
    <property type="entry name" value="Prot_kinase_dom"/>
</dbReference>
<dbReference type="OrthoDB" id="9995210at2759"/>
<proteinExistence type="inferred from homology"/>
<evidence type="ECO:0000313" key="9">
    <source>
        <dbReference type="EMBL" id="KAH1090742.1"/>
    </source>
</evidence>
<dbReference type="Pfam" id="PF12796">
    <property type="entry name" value="Ank_2"/>
    <property type="match status" value="1"/>
</dbReference>
<dbReference type="PANTHER" id="PTHR44329:SF71">
    <property type="entry name" value="SERINE_THREONINE-PROTEIN KINASE CTR1-LIKE"/>
    <property type="match status" value="1"/>
</dbReference>
<dbReference type="FunFam" id="3.30.200.20:FF:000180">
    <property type="entry name" value="serine/threonine-protein kinase STY46-like"/>
    <property type="match status" value="1"/>
</dbReference>
<evidence type="ECO:0000259" key="8">
    <source>
        <dbReference type="PROSITE" id="PS50011"/>
    </source>
</evidence>
<keyword evidence="4" id="KW-0418">Kinase</keyword>
<dbReference type="InterPro" id="IPR036770">
    <property type="entry name" value="Ankyrin_rpt-contain_sf"/>
</dbReference>
<evidence type="ECO:0000256" key="1">
    <source>
        <dbReference type="ARBA" id="ARBA00005843"/>
    </source>
</evidence>
<dbReference type="SUPFAM" id="SSF56112">
    <property type="entry name" value="Protein kinase-like (PK-like)"/>
    <property type="match status" value="1"/>
</dbReference>
<dbReference type="Proteomes" id="UP000828251">
    <property type="component" value="Unassembled WGS sequence"/>
</dbReference>
<dbReference type="InterPro" id="IPR001245">
    <property type="entry name" value="Ser-Thr/Tyr_kinase_cat_dom"/>
</dbReference>
<feature type="domain" description="Protein kinase" evidence="8">
    <location>
        <begin position="150"/>
        <end position="395"/>
    </location>
</feature>
<evidence type="ECO:0000256" key="7">
    <source>
        <dbReference type="SAM" id="Phobius"/>
    </source>
</evidence>
<gene>
    <name evidence="9" type="ORF">J1N35_017999</name>
</gene>
<evidence type="ECO:0000313" key="10">
    <source>
        <dbReference type="Proteomes" id="UP000828251"/>
    </source>
</evidence>
<comment type="similarity">
    <text evidence="1">Belongs to the protein kinase superfamily. TKL Ser/Thr protein kinase family.</text>
</comment>
<feature type="repeat" description="ANK" evidence="6">
    <location>
        <begin position="51"/>
        <end position="83"/>
    </location>
</feature>
<dbReference type="PROSITE" id="PS50297">
    <property type="entry name" value="ANK_REP_REGION"/>
    <property type="match status" value="1"/>
</dbReference>
<evidence type="ECO:0000256" key="4">
    <source>
        <dbReference type="ARBA" id="ARBA00022777"/>
    </source>
</evidence>
<dbReference type="InterPro" id="IPR002110">
    <property type="entry name" value="Ankyrin_rpt"/>
</dbReference>
<keyword evidence="7" id="KW-1133">Transmembrane helix</keyword>
<dbReference type="PROSITE" id="PS50088">
    <property type="entry name" value="ANK_REPEAT"/>
    <property type="match status" value="1"/>
</dbReference>
<keyword evidence="7" id="KW-0812">Transmembrane</keyword>
<keyword evidence="2" id="KW-0808">Transferase</keyword>
<evidence type="ECO:0000256" key="5">
    <source>
        <dbReference type="ARBA" id="ARBA00022840"/>
    </source>
</evidence>
<keyword evidence="3" id="KW-0547">Nucleotide-binding</keyword>
<dbReference type="PROSITE" id="PS50011">
    <property type="entry name" value="PROTEIN_KINASE_DOM"/>
    <property type="match status" value="1"/>
</dbReference>
<dbReference type="GO" id="GO:0005524">
    <property type="term" value="F:ATP binding"/>
    <property type="evidence" value="ECO:0007669"/>
    <property type="project" value="UniProtKB-KW"/>
</dbReference>
<dbReference type="AlphaFoldDB" id="A0A9D4A4L1"/>
<keyword evidence="6" id="KW-0040">ANK repeat</keyword>
<dbReference type="Pfam" id="PF07714">
    <property type="entry name" value="PK_Tyr_Ser-Thr"/>
    <property type="match status" value="1"/>
</dbReference>
<accession>A0A9D4A4L1</accession>
<protein>
    <recommendedName>
        <fullName evidence="8">Protein kinase domain-containing protein</fullName>
    </recommendedName>
</protein>
<dbReference type="SUPFAM" id="SSF48403">
    <property type="entry name" value="Ankyrin repeat"/>
    <property type="match status" value="1"/>
</dbReference>
<dbReference type="PIRSF" id="PIRSF000654">
    <property type="entry name" value="Integrin-linked_kinase"/>
    <property type="match status" value="1"/>
</dbReference>
<dbReference type="GO" id="GO:0004674">
    <property type="term" value="F:protein serine/threonine kinase activity"/>
    <property type="evidence" value="ECO:0007669"/>
    <property type="project" value="TreeGrafter"/>
</dbReference>
<keyword evidence="7" id="KW-0472">Membrane</keyword>